<dbReference type="SUPFAM" id="SSF52540">
    <property type="entry name" value="P-loop containing nucleoside triphosphate hydrolases"/>
    <property type="match status" value="1"/>
</dbReference>
<dbReference type="InterPro" id="IPR027417">
    <property type="entry name" value="P-loop_NTPase"/>
</dbReference>
<dbReference type="OrthoDB" id="416765at2759"/>
<name>A0A812NY64_9DINO</name>
<comment type="caution">
    <text evidence="1">The sequence shown here is derived from an EMBL/GenBank/DDBJ whole genome shotgun (WGS) entry which is preliminary data.</text>
</comment>
<evidence type="ECO:0000313" key="1">
    <source>
        <dbReference type="EMBL" id="CAE7308954.1"/>
    </source>
</evidence>
<evidence type="ECO:0008006" key="3">
    <source>
        <dbReference type="Google" id="ProtNLM"/>
    </source>
</evidence>
<sequence length="526" mass="57829">MLPRRVAVGRVKIHGSCSSWGRCCLSEAPPERWRPVPVSNWNASSWPRHSRRVANASTTLRANSQTKALTAELLVEGSDETSNLVIDSLQALPGFQLLARAEAEAALLRDKEDQEKLATGVAEAVARGVLEERPQVEPVCRIQTEGKSIGAIAGEIRRKLGDAPESGCVLVLQGRSGTGKSTLAKYLQAVLPRSARWSNGNVFRALTLLALHHCQKSHKELGAQLTHELLQMLMSRLEFGKFREDFDIKVSGLGNDDVLVSEIANTLLKEPEIGRFVPTVAAKTQGEVVNFAANAAQIMQAAGMSVLMEGRSQSLDYIRTPHRFELIMNDANIIGERRAAQRVIGAARAELLRKPEENAHSALELALRRCSNSDGFSLDTPALRSAEPRPVGLLPTALEGARGKLDKFVSLHGIGLRTAQVCASRPLGMWFLPTVSLEHVFAHDDSVDATRQPFQRHASGVAVAQGWVLMVFLTWLTSYDWAWALWALWGLSMYREIREIRVGKCQVVSCSFLSFCVLKFLGEHIP</sequence>
<dbReference type="EMBL" id="CAJNDS010002078">
    <property type="protein sequence ID" value="CAE7308954.1"/>
    <property type="molecule type" value="Genomic_DNA"/>
</dbReference>
<reference evidence="1" key="1">
    <citation type="submission" date="2021-02" db="EMBL/GenBank/DDBJ databases">
        <authorList>
            <person name="Dougan E. K."/>
            <person name="Rhodes N."/>
            <person name="Thang M."/>
            <person name="Chan C."/>
        </authorList>
    </citation>
    <scope>NUCLEOTIDE SEQUENCE</scope>
</reference>
<dbReference type="Gene3D" id="3.40.50.300">
    <property type="entry name" value="P-loop containing nucleotide triphosphate hydrolases"/>
    <property type="match status" value="1"/>
</dbReference>
<keyword evidence="2" id="KW-1185">Reference proteome</keyword>
<dbReference type="AlphaFoldDB" id="A0A812NY64"/>
<organism evidence="1 2">
    <name type="scientific">Symbiodinium natans</name>
    <dbReference type="NCBI Taxonomy" id="878477"/>
    <lineage>
        <taxon>Eukaryota</taxon>
        <taxon>Sar</taxon>
        <taxon>Alveolata</taxon>
        <taxon>Dinophyceae</taxon>
        <taxon>Suessiales</taxon>
        <taxon>Symbiodiniaceae</taxon>
        <taxon>Symbiodinium</taxon>
    </lineage>
</organism>
<proteinExistence type="predicted"/>
<gene>
    <name evidence="1" type="ORF">SNAT2548_LOCUS16226</name>
</gene>
<protein>
    <recommendedName>
        <fullName evidence="3">(d)CMP kinase</fullName>
    </recommendedName>
</protein>
<evidence type="ECO:0000313" key="2">
    <source>
        <dbReference type="Proteomes" id="UP000604046"/>
    </source>
</evidence>
<accession>A0A812NY64</accession>
<dbReference type="Proteomes" id="UP000604046">
    <property type="component" value="Unassembled WGS sequence"/>
</dbReference>